<keyword evidence="3" id="KW-0472">Membrane</keyword>
<dbReference type="GO" id="GO:0016020">
    <property type="term" value="C:membrane"/>
    <property type="evidence" value="ECO:0007669"/>
    <property type="project" value="TreeGrafter"/>
</dbReference>
<evidence type="ECO:0000256" key="3">
    <source>
        <dbReference type="SAM" id="Phobius"/>
    </source>
</evidence>
<keyword evidence="3" id="KW-1133">Transmembrane helix</keyword>
<dbReference type="OrthoDB" id="1933717at2759"/>
<dbReference type="PANTHER" id="PTHR44196:SF1">
    <property type="entry name" value="DEHYDROGENASE_REDUCTASE SDR FAMILY MEMBER 7B"/>
    <property type="match status" value="1"/>
</dbReference>
<name>A0A815D3X8_ADIRI</name>
<evidence type="ECO:0000313" key="6">
    <source>
        <dbReference type="Proteomes" id="UP000663828"/>
    </source>
</evidence>
<feature type="transmembrane region" description="Helical" evidence="3">
    <location>
        <begin position="12"/>
        <end position="32"/>
    </location>
</feature>
<dbReference type="Proteomes" id="UP000663828">
    <property type="component" value="Unassembled WGS sequence"/>
</dbReference>
<evidence type="ECO:0000313" key="4">
    <source>
        <dbReference type="EMBL" id="CAF1296283.1"/>
    </source>
</evidence>
<organism evidence="4 6">
    <name type="scientific">Adineta ricciae</name>
    <name type="common">Rotifer</name>
    <dbReference type="NCBI Taxonomy" id="249248"/>
    <lineage>
        <taxon>Eukaryota</taxon>
        <taxon>Metazoa</taxon>
        <taxon>Spiralia</taxon>
        <taxon>Gnathifera</taxon>
        <taxon>Rotifera</taxon>
        <taxon>Eurotatoria</taxon>
        <taxon>Bdelloidea</taxon>
        <taxon>Adinetida</taxon>
        <taxon>Adinetidae</taxon>
        <taxon>Adineta</taxon>
    </lineage>
</organism>
<protein>
    <submittedName>
        <fullName evidence="4">Uncharacterized protein</fullName>
    </submittedName>
</protein>
<reference evidence="4" key="1">
    <citation type="submission" date="2021-02" db="EMBL/GenBank/DDBJ databases">
        <authorList>
            <person name="Nowell W R."/>
        </authorList>
    </citation>
    <scope>NUCLEOTIDE SEQUENCE</scope>
</reference>
<evidence type="ECO:0000256" key="2">
    <source>
        <dbReference type="ARBA" id="ARBA00023002"/>
    </source>
</evidence>
<dbReference type="Pfam" id="PF00106">
    <property type="entry name" value="adh_short"/>
    <property type="match status" value="1"/>
</dbReference>
<dbReference type="AlphaFoldDB" id="A0A815D3X8"/>
<dbReference type="PANTHER" id="PTHR44196">
    <property type="entry name" value="DEHYDROGENASE/REDUCTASE SDR FAMILY MEMBER 7B"/>
    <property type="match status" value="1"/>
</dbReference>
<evidence type="ECO:0000313" key="5">
    <source>
        <dbReference type="EMBL" id="CAF1355628.1"/>
    </source>
</evidence>
<evidence type="ECO:0000256" key="1">
    <source>
        <dbReference type="ARBA" id="ARBA00006484"/>
    </source>
</evidence>
<dbReference type="EMBL" id="CAJNOR010002452">
    <property type="protein sequence ID" value="CAF1296283.1"/>
    <property type="molecule type" value="Genomic_DNA"/>
</dbReference>
<dbReference type="InterPro" id="IPR002347">
    <property type="entry name" value="SDR_fam"/>
</dbReference>
<comment type="similarity">
    <text evidence="1">Belongs to the short-chain dehydrogenases/reductases (SDR) family.</text>
</comment>
<accession>A0A815D3X8</accession>
<keyword evidence="2" id="KW-0560">Oxidoreductase</keyword>
<dbReference type="Gene3D" id="3.40.50.720">
    <property type="entry name" value="NAD(P)-binding Rossmann-like Domain"/>
    <property type="match status" value="1"/>
</dbReference>
<keyword evidence="3" id="KW-0812">Transmembrane</keyword>
<dbReference type="SUPFAM" id="SSF51735">
    <property type="entry name" value="NAD(P)-binding Rossmann-fold domains"/>
    <property type="match status" value="1"/>
</dbReference>
<sequence>MLTFDDNLFLKIVAWFFYCPFYIYALIVKFYFSKKRHVTVHAPQQPRVVVVTGASQGIGEGLVEYYCRNCPSCEIIIMISRSKEKLEKVKEQFDTNSQKKLLIYACDVTNSEEMKSILSDIHRTCGQIDILFANAGVSFRQLSENNSFDKAVRDIFKINVSGVINTIMPLIELKAVRQIVIISSQAAYAPVMSPIYGATKQCVLSFGLDLRHMLAKDNIAVNVVSPGPIVTPMLLGSNPRSVSRGVSVNEAARIMADGIRRNQAEIVFPAVTGIFMYLLQSLPTCLAEAIAFHLLVKN</sequence>
<comment type="caution">
    <text evidence="4">The sequence shown here is derived from an EMBL/GenBank/DDBJ whole genome shotgun (WGS) entry which is preliminary data.</text>
</comment>
<keyword evidence="6" id="KW-1185">Reference proteome</keyword>
<dbReference type="GO" id="GO:0016491">
    <property type="term" value="F:oxidoreductase activity"/>
    <property type="evidence" value="ECO:0007669"/>
    <property type="project" value="UniProtKB-KW"/>
</dbReference>
<dbReference type="EMBL" id="CAJNOJ010000268">
    <property type="protein sequence ID" value="CAF1355628.1"/>
    <property type="molecule type" value="Genomic_DNA"/>
</dbReference>
<dbReference type="InterPro" id="IPR036291">
    <property type="entry name" value="NAD(P)-bd_dom_sf"/>
</dbReference>
<dbReference type="PRINTS" id="PR00081">
    <property type="entry name" value="GDHRDH"/>
</dbReference>
<gene>
    <name evidence="5" type="ORF">EDS130_LOCUS33528</name>
    <name evidence="4" type="ORF">XAT740_LOCUS28616</name>
</gene>
<dbReference type="Proteomes" id="UP000663852">
    <property type="component" value="Unassembled WGS sequence"/>
</dbReference>
<proteinExistence type="inferred from homology"/>